<evidence type="ECO:0000256" key="1">
    <source>
        <dbReference type="SAM" id="Phobius"/>
    </source>
</evidence>
<sequence>MPSPGQIALVTGLVSSSYFAFANIGTAYFGVMPATARGQTTLPRRRQTRALGLLLRGCKASTVTSGLALSVSAYLTPAGPLRNILAAGSVAGYTVAIYTVFFMLPLNNRLIAILHGNSVKPMDAKQGAACSRPTGQVEIAAQTASRPRGCCLARIDDGGACERLHDSAVDRDSIQTPSPWLSWSARHTRLAIQMDCISYLVLQAEKMNQKGLPPN</sequence>
<dbReference type="EMBL" id="JACAZI010000009">
    <property type="protein sequence ID" value="KAF7352514.1"/>
    <property type="molecule type" value="Genomic_DNA"/>
</dbReference>
<accession>A0A8H6Y4Z3</accession>
<keyword evidence="1" id="KW-0812">Transmembrane</keyword>
<reference evidence="2" key="1">
    <citation type="submission" date="2020-05" db="EMBL/GenBank/DDBJ databases">
        <title>Mycena genomes resolve the evolution of fungal bioluminescence.</title>
        <authorList>
            <person name="Tsai I.J."/>
        </authorList>
    </citation>
    <scope>NUCLEOTIDE SEQUENCE</scope>
    <source>
        <strain evidence="2">CCC161011</strain>
    </source>
</reference>
<dbReference type="AlphaFoldDB" id="A0A8H6Y4Z3"/>
<feature type="transmembrane region" description="Helical" evidence="1">
    <location>
        <begin position="53"/>
        <end position="75"/>
    </location>
</feature>
<proteinExistence type="predicted"/>
<dbReference type="Proteomes" id="UP000620124">
    <property type="component" value="Unassembled WGS sequence"/>
</dbReference>
<comment type="caution">
    <text evidence="2">The sequence shown here is derived from an EMBL/GenBank/DDBJ whole genome shotgun (WGS) entry which is preliminary data.</text>
</comment>
<gene>
    <name evidence="2" type="ORF">MVEN_01216300</name>
</gene>
<feature type="transmembrane region" description="Helical" evidence="1">
    <location>
        <begin position="81"/>
        <end position="104"/>
    </location>
</feature>
<organism evidence="2 3">
    <name type="scientific">Mycena venus</name>
    <dbReference type="NCBI Taxonomy" id="2733690"/>
    <lineage>
        <taxon>Eukaryota</taxon>
        <taxon>Fungi</taxon>
        <taxon>Dikarya</taxon>
        <taxon>Basidiomycota</taxon>
        <taxon>Agaricomycotina</taxon>
        <taxon>Agaricomycetes</taxon>
        <taxon>Agaricomycetidae</taxon>
        <taxon>Agaricales</taxon>
        <taxon>Marasmiineae</taxon>
        <taxon>Mycenaceae</taxon>
        <taxon>Mycena</taxon>
    </lineage>
</organism>
<evidence type="ECO:0000313" key="3">
    <source>
        <dbReference type="Proteomes" id="UP000620124"/>
    </source>
</evidence>
<protein>
    <submittedName>
        <fullName evidence="2">Uncharacterized protein</fullName>
    </submittedName>
</protein>
<evidence type="ECO:0000313" key="2">
    <source>
        <dbReference type="EMBL" id="KAF7352514.1"/>
    </source>
</evidence>
<keyword evidence="1" id="KW-0472">Membrane</keyword>
<name>A0A8H6Y4Z3_9AGAR</name>
<keyword evidence="3" id="KW-1185">Reference proteome</keyword>
<feature type="transmembrane region" description="Helical" evidence="1">
    <location>
        <begin position="6"/>
        <end position="32"/>
    </location>
</feature>
<dbReference type="OrthoDB" id="5954308at2759"/>
<keyword evidence="1" id="KW-1133">Transmembrane helix</keyword>